<organism evidence="2 3">
    <name type="scientific">Myxococcus landrumensis</name>
    <dbReference type="NCBI Taxonomy" id="2813577"/>
    <lineage>
        <taxon>Bacteria</taxon>
        <taxon>Pseudomonadati</taxon>
        <taxon>Myxococcota</taxon>
        <taxon>Myxococcia</taxon>
        <taxon>Myxococcales</taxon>
        <taxon>Cystobacterineae</taxon>
        <taxon>Myxococcaceae</taxon>
        <taxon>Myxococcus</taxon>
    </lineage>
</organism>
<dbReference type="RefSeq" id="WP_206713835.1">
    <property type="nucleotide sequence ID" value="NZ_CP071091.1"/>
</dbReference>
<proteinExistence type="predicted"/>
<evidence type="ECO:0000313" key="2">
    <source>
        <dbReference type="EMBL" id="QSQ12102.1"/>
    </source>
</evidence>
<dbReference type="EMBL" id="CP071091">
    <property type="protein sequence ID" value="QSQ12102.1"/>
    <property type="molecule type" value="Genomic_DNA"/>
</dbReference>
<feature type="signal peptide" evidence="1">
    <location>
        <begin position="1"/>
        <end position="20"/>
    </location>
</feature>
<feature type="chain" id="PRO_5045816012" description="Lipoprotein" evidence="1">
    <location>
        <begin position="21"/>
        <end position="257"/>
    </location>
</feature>
<gene>
    <name evidence="2" type="ORF">JY572_27515</name>
</gene>
<keyword evidence="1" id="KW-0732">Signal</keyword>
<sequence>MNRRGMLKGALALATASALSLGCGSEAERRTFTVETTATPLSQQPNERGWRITLDTAQVSLGPVRFFEGRVLLSSRSPRFDVYSLIGGTAHAHPGHYIPGDALGELLETHTVNLLGGVTPLGTASAVTGEYGSLELTLPAPTATTDAQGVLKGHAVRLVGTATHAEKGQVRFDVAADLPKPVAGVRFEKSLGKEAGRVRISVDLRKWMDRIDFATATDPDADGTYTFPADSQAQNALLRGVEDTTAYVVTWEEGAAQ</sequence>
<dbReference type="PROSITE" id="PS51257">
    <property type="entry name" value="PROKAR_LIPOPROTEIN"/>
    <property type="match status" value="1"/>
</dbReference>
<name>A0ABX7N070_9BACT</name>
<evidence type="ECO:0000256" key="1">
    <source>
        <dbReference type="SAM" id="SignalP"/>
    </source>
</evidence>
<keyword evidence="3" id="KW-1185">Reference proteome</keyword>
<evidence type="ECO:0000313" key="3">
    <source>
        <dbReference type="Proteomes" id="UP000663090"/>
    </source>
</evidence>
<protein>
    <recommendedName>
        <fullName evidence="4">Lipoprotein</fullName>
    </recommendedName>
</protein>
<evidence type="ECO:0008006" key="4">
    <source>
        <dbReference type="Google" id="ProtNLM"/>
    </source>
</evidence>
<reference evidence="2 3" key="1">
    <citation type="submission" date="2021-02" db="EMBL/GenBank/DDBJ databases">
        <title>De Novo genome assembly of isolated myxobacteria.</title>
        <authorList>
            <person name="Stevens D.C."/>
        </authorList>
    </citation>
    <scope>NUCLEOTIDE SEQUENCE [LARGE SCALE GENOMIC DNA]</scope>
    <source>
        <strain evidence="2 3">SCHIC003</strain>
    </source>
</reference>
<dbReference type="Proteomes" id="UP000663090">
    <property type="component" value="Chromosome"/>
</dbReference>
<accession>A0ABX7N070</accession>